<evidence type="ECO:0000256" key="3">
    <source>
        <dbReference type="ARBA" id="ARBA00022989"/>
    </source>
</evidence>
<accession>A0A927RPR4</accession>
<dbReference type="GO" id="GO:0005886">
    <property type="term" value="C:plasma membrane"/>
    <property type="evidence" value="ECO:0007669"/>
    <property type="project" value="UniProtKB-SubCell"/>
</dbReference>
<dbReference type="PANTHER" id="PTHR42718:SF39">
    <property type="entry name" value="ACTINORHODIN TRANSPORTER-RELATED"/>
    <property type="match status" value="1"/>
</dbReference>
<gene>
    <name evidence="8" type="ORF">HEB94_009239</name>
</gene>
<comment type="caution">
    <text evidence="8">The sequence shown here is derived from an EMBL/GenBank/DDBJ whole genome shotgun (WGS) entry which is preliminary data.</text>
</comment>
<protein>
    <submittedName>
        <fullName evidence="8">MFS family permease</fullName>
    </submittedName>
</protein>
<feature type="transmembrane region" description="Helical" evidence="6">
    <location>
        <begin position="173"/>
        <end position="191"/>
    </location>
</feature>
<proteinExistence type="predicted"/>
<feature type="domain" description="Major facilitator superfamily (MFS) profile" evidence="7">
    <location>
        <begin position="49"/>
        <end position="501"/>
    </location>
</feature>
<evidence type="ECO:0000256" key="2">
    <source>
        <dbReference type="ARBA" id="ARBA00022692"/>
    </source>
</evidence>
<evidence type="ECO:0000256" key="5">
    <source>
        <dbReference type="SAM" id="MobiDB-lite"/>
    </source>
</evidence>
<feature type="transmembrane region" description="Helical" evidence="6">
    <location>
        <begin position="115"/>
        <end position="138"/>
    </location>
</feature>
<dbReference type="PANTHER" id="PTHR42718">
    <property type="entry name" value="MAJOR FACILITATOR SUPERFAMILY MULTIDRUG TRANSPORTER MFSC"/>
    <property type="match status" value="1"/>
</dbReference>
<evidence type="ECO:0000256" key="4">
    <source>
        <dbReference type="ARBA" id="ARBA00023136"/>
    </source>
</evidence>
<reference evidence="8" key="1">
    <citation type="submission" date="2020-10" db="EMBL/GenBank/DDBJ databases">
        <title>Sequencing the genomes of 1000 actinobacteria strains.</title>
        <authorList>
            <person name="Klenk H.-P."/>
        </authorList>
    </citation>
    <scope>NUCLEOTIDE SEQUENCE</scope>
    <source>
        <strain evidence="8">DSM 45354</strain>
    </source>
</reference>
<dbReference type="EMBL" id="JADBEM010000001">
    <property type="protein sequence ID" value="MBE1612391.1"/>
    <property type="molecule type" value="Genomic_DNA"/>
</dbReference>
<feature type="transmembrane region" description="Helical" evidence="6">
    <location>
        <begin position="203"/>
        <end position="227"/>
    </location>
</feature>
<dbReference type="CDD" id="cd17321">
    <property type="entry name" value="MFS_MMR_MDR_like"/>
    <property type="match status" value="1"/>
</dbReference>
<feature type="transmembrane region" description="Helical" evidence="6">
    <location>
        <begin position="448"/>
        <end position="471"/>
    </location>
</feature>
<dbReference type="RefSeq" id="WP_192755452.1">
    <property type="nucleotide sequence ID" value="NZ_BAABJL010000194.1"/>
</dbReference>
<keyword evidence="4 6" id="KW-0472">Membrane</keyword>
<dbReference type="GO" id="GO:0022857">
    <property type="term" value="F:transmembrane transporter activity"/>
    <property type="evidence" value="ECO:0007669"/>
    <property type="project" value="InterPro"/>
</dbReference>
<comment type="subcellular location">
    <subcellularLocation>
        <location evidence="1">Cell membrane</location>
        <topology evidence="1">Multi-pass membrane protein</topology>
    </subcellularLocation>
</comment>
<dbReference type="SUPFAM" id="SSF103473">
    <property type="entry name" value="MFS general substrate transporter"/>
    <property type="match status" value="1"/>
</dbReference>
<feature type="transmembrane region" description="Helical" evidence="6">
    <location>
        <begin position="373"/>
        <end position="397"/>
    </location>
</feature>
<evidence type="ECO:0000256" key="6">
    <source>
        <dbReference type="SAM" id="Phobius"/>
    </source>
</evidence>
<feature type="transmembrane region" description="Helical" evidence="6">
    <location>
        <begin position="144"/>
        <end position="161"/>
    </location>
</feature>
<dbReference type="InterPro" id="IPR011701">
    <property type="entry name" value="MFS"/>
</dbReference>
<feature type="transmembrane region" description="Helical" evidence="6">
    <location>
        <begin position="345"/>
        <end position="366"/>
    </location>
</feature>
<keyword evidence="9" id="KW-1185">Reference proteome</keyword>
<dbReference type="Proteomes" id="UP000638648">
    <property type="component" value="Unassembled WGS sequence"/>
</dbReference>
<evidence type="ECO:0000259" key="7">
    <source>
        <dbReference type="PROSITE" id="PS50850"/>
    </source>
</evidence>
<dbReference type="Pfam" id="PF07690">
    <property type="entry name" value="MFS_1"/>
    <property type="match status" value="1"/>
</dbReference>
<dbReference type="InterPro" id="IPR020846">
    <property type="entry name" value="MFS_dom"/>
</dbReference>
<feature type="transmembrane region" description="Helical" evidence="6">
    <location>
        <begin position="477"/>
        <end position="497"/>
    </location>
</feature>
<feature type="transmembrane region" description="Helical" evidence="6">
    <location>
        <begin position="266"/>
        <end position="283"/>
    </location>
</feature>
<feature type="compositionally biased region" description="Low complexity" evidence="5">
    <location>
        <begin position="1"/>
        <end position="16"/>
    </location>
</feature>
<feature type="transmembrane region" description="Helical" evidence="6">
    <location>
        <begin position="83"/>
        <end position="103"/>
    </location>
</feature>
<feature type="region of interest" description="Disordered" evidence="5">
    <location>
        <begin position="1"/>
        <end position="36"/>
    </location>
</feature>
<name>A0A927RPR4_9ACTN</name>
<evidence type="ECO:0000313" key="8">
    <source>
        <dbReference type="EMBL" id="MBE1612391.1"/>
    </source>
</evidence>
<keyword evidence="2 6" id="KW-0812">Transmembrane</keyword>
<evidence type="ECO:0000256" key="1">
    <source>
        <dbReference type="ARBA" id="ARBA00004651"/>
    </source>
</evidence>
<feature type="compositionally biased region" description="Low complexity" evidence="5">
    <location>
        <begin position="25"/>
        <end position="36"/>
    </location>
</feature>
<feature type="transmembrane region" description="Helical" evidence="6">
    <location>
        <begin position="312"/>
        <end position="333"/>
    </location>
</feature>
<feature type="transmembrane region" description="Helical" evidence="6">
    <location>
        <begin position="52"/>
        <end position="71"/>
    </location>
</feature>
<dbReference type="InterPro" id="IPR036259">
    <property type="entry name" value="MFS_trans_sf"/>
</dbReference>
<feature type="transmembrane region" description="Helical" evidence="6">
    <location>
        <begin position="403"/>
        <end position="427"/>
    </location>
</feature>
<dbReference type="Gene3D" id="1.20.1250.20">
    <property type="entry name" value="MFS general substrate transporter like domains"/>
    <property type="match status" value="1"/>
</dbReference>
<dbReference type="Gene3D" id="1.20.1720.10">
    <property type="entry name" value="Multidrug resistance protein D"/>
    <property type="match status" value="1"/>
</dbReference>
<dbReference type="PROSITE" id="PS50850">
    <property type="entry name" value="MFS"/>
    <property type="match status" value="1"/>
</dbReference>
<organism evidence="8 9">
    <name type="scientific">Actinopolymorpha pittospori</name>
    <dbReference type="NCBI Taxonomy" id="648752"/>
    <lineage>
        <taxon>Bacteria</taxon>
        <taxon>Bacillati</taxon>
        <taxon>Actinomycetota</taxon>
        <taxon>Actinomycetes</taxon>
        <taxon>Propionibacteriales</taxon>
        <taxon>Actinopolymorphaceae</taxon>
        <taxon>Actinopolymorpha</taxon>
    </lineage>
</organism>
<feature type="transmembrane region" description="Helical" evidence="6">
    <location>
        <begin position="239"/>
        <end position="260"/>
    </location>
</feature>
<evidence type="ECO:0000313" key="9">
    <source>
        <dbReference type="Proteomes" id="UP000638648"/>
    </source>
</evidence>
<dbReference type="AlphaFoldDB" id="A0A927RPR4"/>
<sequence length="512" mass="51206">MTVASSTDSSANSSTTPGPDRPCSGRRSAGSTTRGAGATAGVSRAAWRALPIILLGSFLATSNFFVVNVALPTIGRSLDASAAMLQVVVAAYSVSYAASLVAGGRLGDRYGRRRVLLVGLTGFAVASVACGFASDAWFLAGGRLVQGAAAGIFAPQVLSTIQATYPGPARQRALAAFGATLGIACVAGQLYGGAAVAFDLAHLGWRVIFFTFAPLSLLVAGLAVRLVPETRGVAVPIDLRGAAALTLSLALLLVPLSIGASAGWPAWSWVSLAAAPVAAYGFVRGQATRERAGGSPLLPPSLFRLVAFRRGLAVVAVFFVGTGGFLLTTGISLQDGLGMTPLGSGFALAPYALGFLVASLTVPRLVGRYAARVIVVGAVVLAASLAAAAAQAALGYAHLGAPALAPALAAIGFGQGLVMIPVFGVVLAEIPTDRAGVASGVLTTTQQAALAVGVAALGALFFQLAAGPVGADGWRDATVAVFAGEAALALLTVLFAVRAGGTVRRAREVAGR</sequence>
<keyword evidence="3 6" id="KW-1133">Transmembrane helix</keyword>